<evidence type="ECO:0000313" key="2">
    <source>
        <dbReference type="Proteomes" id="UP000292082"/>
    </source>
</evidence>
<proteinExistence type="predicted"/>
<organism evidence="1 2">
    <name type="scientific">Dichomitus squalens</name>
    <dbReference type="NCBI Taxonomy" id="114155"/>
    <lineage>
        <taxon>Eukaryota</taxon>
        <taxon>Fungi</taxon>
        <taxon>Dikarya</taxon>
        <taxon>Basidiomycota</taxon>
        <taxon>Agaricomycotina</taxon>
        <taxon>Agaricomycetes</taxon>
        <taxon>Polyporales</taxon>
        <taxon>Polyporaceae</taxon>
        <taxon>Dichomitus</taxon>
    </lineage>
</organism>
<name>A0A4Q9PE14_9APHY</name>
<dbReference type="Proteomes" id="UP000292082">
    <property type="component" value="Unassembled WGS sequence"/>
</dbReference>
<reference evidence="1 2" key="1">
    <citation type="submission" date="2019-01" db="EMBL/GenBank/DDBJ databases">
        <title>Draft genome sequences of three monokaryotic isolates of the white-rot basidiomycete fungus Dichomitus squalens.</title>
        <authorList>
            <consortium name="DOE Joint Genome Institute"/>
            <person name="Lopez S.C."/>
            <person name="Andreopoulos B."/>
            <person name="Pangilinan J."/>
            <person name="Lipzen A."/>
            <person name="Riley R."/>
            <person name="Ahrendt S."/>
            <person name="Ng V."/>
            <person name="Barry K."/>
            <person name="Daum C."/>
            <person name="Grigoriev I.V."/>
            <person name="Hilden K.S."/>
            <person name="Makela M.R."/>
            <person name="de Vries R.P."/>
        </authorList>
    </citation>
    <scope>NUCLEOTIDE SEQUENCE [LARGE SCALE GENOMIC DNA]</scope>
    <source>
        <strain evidence="1 2">CBS 464.89</strain>
    </source>
</reference>
<dbReference type="STRING" id="114155.A0A4Q9PE14"/>
<dbReference type="AlphaFoldDB" id="A0A4Q9PE14"/>
<keyword evidence="2" id="KW-1185">Reference proteome</keyword>
<sequence length="203" mass="23153">MRRMPTFGRDRIRRFSHDVASRKRLAARDYEAFLITMMPALEGLLDLPDDQTVADLLFELANWHALAKLRLHTTITINIFRAATKHMYDVIRTFANKTCPRYQTKELSSEATARVRRAKATNVHTLTSSTRRPIAFTVHHTYKFHSLGDYPNYIERSGSADNYNTQVVSTITVVSLASNCMGLHRQRCICGHATANVHLDECS</sequence>
<accession>A0A4Q9PE14</accession>
<evidence type="ECO:0000313" key="1">
    <source>
        <dbReference type="EMBL" id="TBU51201.1"/>
    </source>
</evidence>
<protein>
    <submittedName>
        <fullName evidence="1">Uncharacterized protein</fullName>
    </submittedName>
</protein>
<gene>
    <name evidence="1" type="ORF">BD310DRAFT_1008533</name>
</gene>
<dbReference type="EMBL" id="ML145363">
    <property type="protein sequence ID" value="TBU51201.1"/>
    <property type="molecule type" value="Genomic_DNA"/>
</dbReference>